<sequence length="134" mass="15766">MDYQELLRVLQALESGQKDERLGQLFKGFKELLELQLEHNNLMNQNEKPSMDSLKTLVSKMTANLDQLQAKYRDFCEKSGKSPEEMKEYFSNPKNFSTGAWEELQNFNRKFGVDTASRQIPKKKKRRKKVFVNI</sequence>
<organism evidence="2 3">
    <name type="scientific">Simkania negevensis (strain ATCC VR-1471 / DSM 27360 / Z)</name>
    <dbReference type="NCBI Taxonomy" id="331113"/>
    <lineage>
        <taxon>Bacteria</taxon>
        <taxon>Pseudomonadati</taxon>
        <taxon>Chlamydiota</taxon>
        <taxon>Chlamydiia</taxon>
        <taxon>Parachlamydiales</taxon>
        <taxon>Simkaniaceae</taxon>
        <taxon>Simkania</taxon>
    </lineage>
</organism>
<gene>
    <name evidence="2" type="ordered locus">SNE_A19690</name>
</gene>
<proteinExistence type="predicted"/>
<dbReference type="KEGG" id="sng:SNE_A19690"/>
<reference key="1">
    <citation type="journal article" date="2011" name="Mol. Biol. Evol.">
        <title>Unity in variety -- the pan-genome of the Chlamydiae.</title>
        <authorList>
            <person name="Collingro A."/>
            <person name="Tischler P."/>
            <person name="Weinmaier T."/>
            <person name="Penz T."/>
            <person name="Heinz E."/>
            <person name="Brunham R.C."/>
            <person name="Read T.D."/>
            <person name="Bavoil P.M."/>
            <person name="Sachse K."/>
            <person name="Kahane S."/>
            <person name="Friedman M.G."/>
            <person name="Rattei T."/>
            <person name="Myers G.S.A."/>
            <person name="Horn M."/>
        </authorList>
    </citation>
    <scope>NUCLEOTIDE SEQUENCE</scope>
    <source>
        <strain>Z</strain>
    </source>
</reference>
<accession>F8L3I7</accession>
<protein>
    <submittedName>
        <fullName evidence="2">Uncharacterized protein</fullName>
    </submittedName>
</protein>
<dbReference type="Proteomes" id="UP000000496">
    <property type="component" value="Chromosome gsn.131"/>
</dbReference>
<reference evidence="2 3" key="2">
    <citation type="journal article" date="2011" name="Mol. Biol. Evol.">
        <title>Unity in variety--the pan-genome of the Chlamydiae.</title>
        <authorList>
            <person name="Collingro A."/>
            <person name="Tischler P."/>
            <person name="Weinmaier T."/>
            <person name="Penz T."/>
            <person name="Heinz E."/>
            <person name="Brunham R.C."/>
            <person name="Read T.D."/>
            <person name="Bavoil P.M."/>
            <person name="Sachse K."/>
            <person name="Kahane S."/>
            <person name="Friedman M.G."/>
            <person name="Rattei T."/>
            <person name="Myers G.S."/>
            <person name="Horn M."/>
        </authorList>
    </citation>
    <scope>NUCLEOTIDE SEQUENCE [LARGE SCALE GENOMIC DNA]</scope>
    <source>
        <strain evidence="3">ATCC VR-1471 / Z</strain>
    </source>
</reference>
<evidence type="ECO:0000313" key="2">
    <source>
        <dbReference type="EMBL" id="CCB89846.1"/>
    </source>
</evidence>
<keyword evidence="1" id="KW-0175">Coiled coil</keyword>
<evidence type="ECO:0000313" key="3">
    <source>
        <dbReference type="Proteomes" id="UP000000496"/>
    </source>
</evidence>
<dbReference type="STRING" id="331113.SNE_A19690"/>
<evidence type="ECO:0000256" key="1">
    <source>
        <dbReference type="SAM" id="Coils"/>
    </source>
</evidence>
<name>F8L3I7_SIMNZ</name>
<dbReference type="HOGENOM" id="CLU_1894784_0_0_0"/>
<dbReference type="AlphaFoldDB" id="F8L3I7"/>
<dbReference type="RefSeq" id="WP_013944312.1">
    <property type="nucleotide sequence ID" value="NC_015713.1"/>
</dbReference>
<keyword evidence="3" id="KW-1185">Reference proteome</keyword>
<dbReference type="EMBL" id="FR872582">
    <property type="protein sequence ID" value="CCB89846.1"/>
    <property type="molecule type" value="Genomic_DNA"/>
</dbReference>
<feature type="coiled-coil region" evidence="1">
    <location>
        <begin position="51"/>
        <end position="78"/>
    </location>
</feature>